<organism evidence="2 4">
    <name type="scientific">Neospora caninum (strain Liverpool)</name>
    <dbReference type="NCBI Taxonomy" id="572307"/>
    <lineage>
        <taxon>Eukaryota</taxon>
        <taxon>Sar</taxon>
        <taxon>Alveolata</taxon>
        <taxon>Apicomplexa</taxon>
        <taxon>Conoidasida</taxon>
        <taxon>Coccidia</taxon>
        <taxon>Eucoccidiorida</taxon>
        <taxon>Eimeriorina</taxon>
        <taxon>Sarcocystidae</taxon>
        <taxon>Neospora</taxon>
    </lineage>
</organism>
<evidence type="ECO:0000256" key="1">
    <source>
        <dbReference type="SAM" id="MobiDB-lite"/>
    </source>
</evidence>
<keyword evidence="4" id="KW-1185">Reference proteome</keyword>
<sequence>MLFIVSMKTKGGMEVYSAFKSMTPHRTIDFKGDTLWPTSSQEGSRRPPSATIDSWDVFVTPLDDLFRKHNKHEVGRSHGNLGQPEGRESFEDTQEATSRSELLLQALQAVEVNFYRQSSLLLRYVE</sequence>
<dbReference type="GeneID" id="13440047"/>
<dbReference type="RefSeq" id="XP_003881094.1">
    <property type="nucleotide sequence ID" value="XM_003881045.1"/>
</dbReference>
<dbReference type="OrthoDB" id="330709at2759"/>
<dbReference type="EMBL" id="FR823385">
    <property type="protein sequence ID" value="CBZ51061.1"/>
    <property type="molecule type" value="Genomic_DNA"/>
</dbReference>
<reference evidence="2" key="1">
    <citation type="submission" date="2011-02" db="EMBL/GenBank/DDBJ databases">
        <authorList>
            <person name="Aslett M."/>
        </authorList>
    </citation>
    <scope>NUCLEOTIDE SEQUENCE</scope>
    <source>
        <strain evidence="2">Liverpool</strain>
    </source>
</reference>
<proteinExistence type="predicted"/>
<dbReference type="InParanoid" id="F0VBS7"/>
<reference evidence="2" key="2">
    <citation type="submission" date="2011-03" db="EMBL/GenBank/DDBJ databases">
        <title>Comparative genomics and transcriptomics of Neospora caninum and Toxoplasma gondii.</title>
        <authorList>
            <person name="Reid A.J."/>
            <person name="Sohal A."/>
            <person name="Harris D."/>
            <person name="Quail M."/>
            <person name="Sanders M."/>
            <person name="Berriman M."/>
            <person name="Wastling J.M."/>
            <person name="Pain A."/>
        </authorList>
    </citation>
    <scope>NUCLEOTIDE SEQUENCE</scope>
    <source>
        <strain evidence="2">Liverpool</strain>
    </source>
</reference>
<evidence type="ECO:0000313" key="2">
    <source>
        <dbReference type="EMBL" id="CBZ51061.1"/>
    </source>
</evidence>
<protein>
    <submittedName>
        <fullName evidence="2">Uncharacterized protein</fullName>
    </submittedName>
</protein>
<evidence type="ECO:0000313" key="3">
    <source>
        <dbReference type="EMBL" id="CEL68368.1"/>
    </source>
</evidence>
<dbReference type="Proteomes" id="UP000007494">
    <property type="component" value="Chromosome IX"/>
</dbReference>
<feature type="region of interest" description="Disordered" evidence="1">
    <location>
        <begin position="70"/>
        <end position="95"/>
    </location>
</feature>
<name>F0VBS7_NEOCL</name>
<dbReference type="EMBL" id="LN714484">
    <property type="protein sequence ID" value="CEL68368.1"/>
    <property type="molecule type" value="Genomic_DNA"/>
</dbReference>
<evidence type="ECO:0000313" key="4">
    <source>
        <dbReference type="Proteomes" id="UP000007494"/>
    </source>
</evidence>
<dbReference type="OMA" id="AVEVNFY"/>
<dbReference type="VEuPathDB" id="ToxoDB:NCLIV_041360"/>
<gene>
    <name evidence="3" type="ORF">BN1204_041360</name>
    <name evidence="2" type="ORF">NCLIV_041360</name>
</gene>
<dbReference type="AlphaFoldDB" id="F0VBS7"/>
<reference evidence="4" key="3">
    <citation type="journal article" date="2012" name="PLoS Pathog.">
        <title>Comparative genomics of the apicomplexan parasites Toxoplasma gondii and Neospora caninum: Coccidia differing in host range and transmission strategy.</title>
        <authorList>
            <person name="Reid A.J."/>
            <person name="Vermont S.J."/>
            <person name="Cotton J.A."/>
            <person name="Harris D."/>
            <person name="Hill-Cawthorne G.A."/>
            <person name="Konen-Waisman S."/>
            <person name="Latham S.M."/>
            <person name="Mourier T."/>
            <person name="Norton R."/>
            <person name="Quail M.A."/>
            <person name="Sanders M."/>
            <person name="Shanmugam D."/>
            <person name="Sohal A."/>
            <person name="Wasmuth J.D."/>
            <person name="Brunk B."/>
            <person name="Grigg M.E."/>
            <person name="Howard J.C."/>
            <person name="Parkinson J."/>
            <person name="Roos D.S."/>
            <person name="Trees A.J."/>
            <person name="Berriman M."/>
            <person name="Pain A."/>
            <person name="Wastling J.M."/>
        </authorList>
    </citation>
    <scope>NUCLEOTIDE SEQUENCE [LARGE SCALE GENOMIC DNA]</scope>
    <source>
        <strain evidence="4">Liverpool</strain>
    </source>
</reference>
<reference evidence="3" key="4">
    <citation type="journal article" date="2015" name="PLoS ONE">
        <title>Comprehensive Evaluation of Toxoplasma gondii VEG and Neospora caninum LIV Genomes with Tachyzoite Stage Transcriptome and Proteome Defines Novel Transcript Features.</title>
        <authorList>
            <person name="Ramaprasad A."/>
            <person name="Mourier T."/>
            <person name="Naeem R."/>
            <person name="Malas T.B."/>
            <person name="Moussa E."/>
            <person name="Panigrahi A."/>
            <person name="Vermont S.J."/>
            <person name="Otto T.D."/>
            <person name="Wastling J."/>
            <person name="Pain A."/>
        </authorList>
    </citation>
    <scope>NUCLEOTIDE SEQUENCE</scope>
    <source>
        <strain evidence="3">Liverpool</strain>
    </source>
</reference>
<dbReference type="eggNOG" id="ENOG502R0M4">
    <property type="taxonomic scope" value="Eukaryota"/>
</dbReference>
<feature type="region of interest" description="Disordered" evidence="1">
    <location>
        <begin position="30"/>
        <end position="51"/>
    </location>
</feature>
<accession>F0VBS7</accession>